<keyword evidence="1" id="KW-0732">Signal</keyword>
<organism evidence="3 4">
    <name type="scientific">Pseudaquabacterium inlustre</name>
    <dbReference type="NCBI Taxonomy" id="2984192"/>
    <lineage>
        <taxon>Bacteria</taxon>
        <taxon>Pseudomonadati</taxon>
        <taxon>Pseudomonadota</taxon>
        <taxon>Betaproteobacteria</taxon>
        <taxon>Burkholderiales</taxon>
        <taxon>Sphaerotilaceae</taxon>
        <taxon>Pseudaquabacterium</taxon>
    </lineage>
</organism>
<name>A0ABU9CIC7_9BURK</name>
<keyword evidence="3" id="KW-0378">Hydrolase</keyword>
<keyword evidence="4" id="KW-1185">Reference proteome</keyword>
<evidence type="ECO:0000259" key="2">
    <source>
        <dbReference type="Pfam" id="PF00144"/>
    </source>
</evidence>
<gene>
    <name evidence="3" type="ORF">AACH10_15205</name>
</gene>
<dbReference type="InterPro" id="IPR050789">
    <property type="entry name" value="Diverse_Enzym_Activities"/>
</dbReference>
<proteinExistence type="predicted"/>
<dbReference type="EMBL" id="JBBUTH010000008">
    <property type="protein sequence ID" value="MEK8051596.1"/>
    <property type="molecule type" value="Genomic_DNA"/>
</dbReference>
<dbReference type="EC" id="3.1.1.103" evidence="3"/>
<dbReference type="PANTHER" id="PTHR43283:SF3">
    <property type="entry name" value="BETA-LACTAMASE FAMILY PROTEIN (AFU_ORTHOLOGUE AFUA_5G07500)"/>
    <property type="match status" value="1"/>
</dbReference>
<feature type="domain" description="Beta-lactamase-related" evidence="2">
    <location>
        <begin position="52"/>
        <end position="413"/>
    </location>
</feature>
<feature type="signal peptide" evidence="1">
    <location>
        <begin position="1"/>
        <end position="21"/>
    </location>
</feature>
<dbReference type="Proteomes" id="UP001365405">
    <property type="component" value="Unassembled WGS sequence"/>
</dbReference>
<reference evidence="3 4" key="1">
    <citation type="submission" date="2024-04" db="EMBL/GenBank/DDBJ databases">
        <title>Novel species of the genus Ideonella isolated from streams.</title>
        <authorList>
            <person name="Lu H."/>
        </authorList>
    </citation>
    <scope>NUCLEOTIDE SEQUENCE [LARGE SCALE GENOMIC DNA]</scope>
    <source>
        <strain evidence="3 4">DXS22W</strain>
    </source>
</reference>
<accession>A0ABU9CIC7</accession>
<comment type="caution">
    <text evidence="3">The sequence shown here is derived from an EMBL/GenBank/DDBJ whole genome shotgun (WGS) entry which is preliminary data.</text>
</comment>
<dbReference type="InterPro" id="IPR001466">
    <property type="entry name" value="Beta-lactam-related"/>
</dbReference>
<dbReference type="SUPFAM" id="SSF56601">
    <property type="entry name" value="beta-lactamase/transpeptidase-like"/>
    <property type="match status" value="1"/>
</dbReference>
<evidence type="ECO:0000256" key="1">
    <source>
        <dbReference type="SAM" id="SignalP"/>
    </source>
</evidence>
<dbReference type="InterPro" id="IPR012338">
    <property type="entry name" value="Beta-lactam/transpept-like"/>
</dbReference>
<feature type="chain" id="PRO_5046317061" evidence="1">
    <location>
        <begin position="22"/>
        <end position="437"/>
    </location>
</feature>
<dbReference type="PANTHER" id="PTHR43283">
    <property type="entry name" value="BETA-LACTAMASE-RELATED"/>
    <property type="match status" value="1"/>
</dbReference>
<protein>
    <submittedName>
        <fullName evidence="3">Serine hydrolase domain-containing protein</fullName>
        <ecNumber evidence="3">3.1.1.103</ecNumber>
    </submittedName>
</protein>
<dbReference type="RefSeq" id="WP_341411298.1">
    <property type="nucleotide sequence ID" value="NZ_JBBUTH010000008.1"/>
</dbReference>
<dbReference type="Gene3D" id="3.40.710.10">
    <property type="entry name" value="DD-peptidase/beta-lactamase superfamily"/>
    <property type="match status" value="1"/>
</dbReference>
<evidence type="ECO:0000313" key="4">
    <source>
        <dbReference type="Proteomes" id="UP001365405"/>
    </source>
</evidence>
<evidence type="ECO:0000313" key="3">
    <source>
        <dbReference type="EMBL" id="MEK8051596.1"/>
    </source>
</evidence>
<dbReference type="GO" id="GO:0016787">
    <property type="term" value="F:hydrolase activity"/>
    <property type="evidence" value="ECO:0007669"/>
    <property type="project" value="UniProtKB-KW"/>
</dbReference>
<sequence>MRLSTPIRPLLLAALLGLATAAPLAPVQAQGLPIARPEAVGLSSERLTRVSDWLRAEVAAKRIPGAVVMVMRGGKLAYVDAVGQRDPASPAPMKTDDIFRIYSMTKPIVSVAALMLAEEGKLLLEAPIARYIPAFADVKVGVEKTDAQGHKTLELVPPRRPPTVQDLLRHTAGLTYGFFGDGLVKQAYQKAGITAAGDITNAEFAEKIAKMPLAFHPGSTWDYSNATDVLGRVIEVASGQTLGAFLQQRIFAPLGMKDTSFYVPEPERQARLAEPLPDDRVIGVGAQVGNPRQVEKMESGGGGLVSTAPDYMRFLAMLRHGGELEGKRLISPATLAYMTADHLGSSVARTPLYLPGPGYGFGLGLAVRTSAGEAAYPAAVGEVYWGGAGGTYMWLDPAQDLAVVFMMQSPKMRVPYRSILRNIVAGAVMEPRVPNSR</sequence>
<dbReference type="Pfam" id="PF00144">
    <property type="entry name" value="Beta-lactamase"/>
    <property type="match status" value="1"/>
</dbReference>